<organism evidence="1 2">
    <name type="scientific">Artomyces pyxidatus</name>
    <dbReference type="NCBI Taxonomy" id="48021"/>
    <lineage>
        <taxon>Eukaryota</taxon>
        <taxon>Fungi</taxon>
        <taxon>Dikarya</taxon>
        <taxon>Basidiomycota</taxon>
        <taxon>Agaricomycotina</taxon>
        <taxon>Agaricomycetes</taxon>
        <taxon>Russulales</taxon>
        <taxon>Auriscalpiaceae</taxon>
        <taxon>Artomyces</taxon>
    </lineage>
</organism>
<reference evidence="1" key="1">
    <citation type="submission" date="2021-03" db="EMBL/GenBank/DDBJ databases">
        <authorList>
            <consortium name="DOE Joint Genome Institute"/>
            <person name="Ahrendt S."/>
            <person name="Looney B.P."/>
            <person name="Miyauchi S."/>
            <person name="Morin E."/>
            <person name="Drula E."/>
            <person name="Courty P.E."/>
            <person name="Chicoki N."/>
            <person name="Fauchery L."/>
            <person name="Kohler A."/>
            <person name="Kuo A."/>
            <person name="Labutti K."/>
            <person name="Pangilinan J."/>
            <person name="Lipzen A."/>
            <person name="Riley R."/>
            <person name="Andreopoulos W."/>
            <person name="He G."/>
            <person name="Johnson J."/>
            <person name="Barry K.W."/>
            <person name="Grigoriev I.V."/>
            <person name="Nagy L."/>
            <person name="Hibbett D."/>
            <person name="Henrissat B."/>
            <person name="Matheny P.B."/>
            <person name="Labbe J."/>
            <person name="Martin F."/>
        </authorList>
    </citation>
    <scope>NUCLEOTIDE SEQUENCE</scope>
    <source>
        <strain evidence="1">HHB10654</strain>
    </source>
</reference>
<keyword evidence="2" id="KW-1185">Reference proteome</keyword>
<evidence type="ECO:0000313" key="1">
    <source>
        <dbReference type="EMBL" id="KAI0060834.1"/>
    </source>
</evidence>
<name>A0ACB8SW70_9AGAM</name>
<accession>A0ACB8SW70</accession>
<dbReference type="EMBL" id="MU277216">
    <property type="protein sequence ID" value="KAI0060834.1"/>
    <property type="molecule type" value="Genomic_DNA"/>
</dbReference>
<dbReference type="Proteomes" id="UP000814140">
    <property type="component" value="Unassembled WGS sequence"/>
</dbReference>
<comment type="caution">
    <text evidence="1">The sequence shown here is derived from an EMBL/GenBank/DDBJ whole genome shotgun (WGS) entry which is preliminary data.</text>
</comment>
<protein>
    <submittedName>
        <fullName evidence="1">COG4-domain-containing protein</fullName>
    </submittedName>
</protein>
<sequence>MNGVLKLNGTGDVQGSPSTGPRPRPSALTTLPQILSALSSLESEEAELSNSLSDLLSDQEPILNSLTRLQSLVPRLDELHSEAYHLSTKVSATARTADRVGGKVRTLDEEMRRVREASDRVGQVMELKSSLSALQSAINMQDWESATRHCARAMALPDEVVTGAFAETAVPTSESHLPPVQTLQAARDELLSIFRRQFAEATKSRDPVATTRFFKLFPAIGWEAEGLEEYASFIVDLVKVRPPASAKTSSPLYYITALTALFESIAMIVDQHQPVVENYYGHGKMTSVITRLLQECDRVSKSLIEGWEEERMMKRKLADTAAVSFQTSSTNSARRAAPGGVPEDEVNPRDIDKVITEAAGMAGRWSLFRRFLMDRLSKSDHEDPESEGNGTPTREGTPQPPKSPLPQKPDSPDESTSAELLAVENSACNKLFDDLLSTYYTPLEVWYTRSVIDTAHRLSTPDVTTSPATTTTPDDAFYIFKLVLSRLLSTGAPKVVERTSSALRNIMENDYAGVIRRKMDDVYRMAGAGRGEKTERESRQAFIILLNDLDVSASHMERLVKDLLASPVIQQSFLEEEAASARASISSFSTLVPKFRSILRAGIEQLFNQLLRPKLRTLLADVYKDVSYVLDEDGYAAAEYQDVVRKRFIKAWEALVDGYKDTFTESNYRLFFGLALDVLIRPWEKLVTGMKYSELGAIRFDRDLRAVTTYLFSQTVFGDVRDKFVRLQQISTLLNLDQEEDVDEFYNSSGIPWKLSDHEARTIAGLKL</sequence>
<evidence type="ECO:0000313" key="2">
    <source>
        <dbReference type="Proteomes" id="UP000814140"/>
    </source>
</evidence>
<gene>
    <name evidence="1" type="ORF">BV25DRAFT_1900831</name>
</gene>
<proteinExistence type="predicted"/>
<reference evidence="1" key="2">
    <citation type="journal article" date="2022" name="New Phytol.">
        <title>Evolutionary transition to the ectomycorrhizal habit in the genomes of a hyperdiverse lineage of mushroom-forming fungi.</title>
        <authorList>
            <person name="Looney B."/>
            <person name="Miyauchi S."/>
            <person name="Morin E."/>
            <person name="Drula E."/>
            <person name="Courty P.E."/>
            <person name="Kohler A."/>
            <person name="Kuo A."/>
            <person name="LaButti K."/>
            <person name="Pangilinan J."/>
            <person name="Lipzen A."/>
            <person name="Riley R."/>
            <person name="Andreopoulos W."/>
            <person name="He G."/>
            <person name="Johnson J."/>
            <person name="Nolan M."/>
            <person name="Tritt A."/>
            <person name="Barry K.W."/>
            <person name="Grigoriev I.V."/>
            <person name="Nagy L.G."/>
            <person name="Hibbett D."/>
            <person name="Henrissat B."/>
            <person name="Matheny P.B."/>
            <person name="Labbe J."/>
            <person name="Martin F.M."/>
        </authorList>
    </citation>
    <scope>NUCLEOTIDE SEQUENCE</scope>
    <source>
        <strain evidence="1">HHB10654</strain>
    </source>
</reference>